<feature type="signal peptide" evidence="1">
    <location>
        <begin position="1"/>
        <end position="22"/>
    </location>
</feature>
<feature type="chain" id="PRO_5045521686" description="FlgO domain-containing protein" evidence="1">
    <location>
        <begin position="23"/>
        <end position="191"/>
    </location>
</feature>
<gene>
    <name evidence="3" type="ORF">FVW20_08670</name>
</gene>
<evidence type="ECO:0000313" key="3">
    <source>
        <dbReference type="EMBL" id="MBG3877081.1"/>
    </source>
</evidence>
<protein>
    <recommendedName>
        <fullName evidence="2">FlgO domain-containing protein</fullName>
    </recommendedName>
</protein>
<dbReference type="RefSeq" id="WP_196609113.1">
    <property type="nucleotide sequence ID" value="NZ_VRYY01000221.1"/>
</dbReference>
<evidence type="ECO:0000259" key="2">
    <source>
        <dbReference type="Pfam" id="PF17680"/>
    </source>
</evidence>
<name>A0ABS0J510_9BACT</name>
<comment type="caution">
    <text evidence="3">The sequence shown here is derived from an EMBL/GenBank/DDBJ whole genome shotgun (WGS) entry which is preliminary data.</text>
</comment>
<accession>A0ABS0J510</accession>
<dbReference type="Pfam" id="PF17680">
    <property type="entry name" value="FlgO"/>
    <property type="match status" value="1"/>
</dbReference>
<keyword evidence="4" id="KW-1185">Reference proteome</keyword>
<sequence>MKRILALLILTIGLLLPLAAAAASVPEAADAMAAAMDVQMARKLGQEAPPAKGISIMVTTPVDLGDLEGANGLARQMAEEMSRWFVQAGYRVQEIRKGRTILFQPETGELLLTRKTELLGTQNVSSVAILAGTYTITPKAVRFNMRLIHTPSNEVLAMGTATVPVSEELRPLLVDASRLGPIRPSVGTSLR</sequence>
<dbReference type="Proteomes" id="UP001194469">
    <property type="component" value="Unassembled WGS sequence"/>
</dbReference>
<proteinExistence type="predicted"/>
<keyword evidence="1" id="KW-0732">Signal</keyword>
<feature type="domain" description="FlgO" evidence="2">
    <location>
        <begin position="39"/>
        <end position="166"/>
    </location>
</feature>
<reference evidence="3 4" key="1">
    <citation type="submission" date="2019-08" db="EMBL/GenBank/DDBJ databases">
        <authorList>
            <person name="Luo N."/>
        </authorList>
    </citation>
    <scope>NUCLEOTIDE SEQUENCE [LARGE SCALE GENOMIC DNA]</scope>
    <source>
        <strain evidence="3 4">NCIMB 9442</strain>
    </source>
</reference>
<organism evidence="3 4">
    <name type="scientific">Nitratidesulfovibrio oxamicus</name>
    <dbReference type="NCBI Taxonomy" id="32016"/>
    <lineage>
        <taxon>Bacteria</taxon>
        <taxon>Pseudomonadati</taxon>
        <taxon>Thermodesulfobacteriota</taxon>
        <taxon>Desulfovibrionia</taxon>
        <taxon>Desulfovibrionales</taxon>
        <taxon>Desulfovibrionaceae</taxon>
        <taxon>Nitratidesulfovibrio</taxon>
    </lineage>
</organism>
<dbReference type="EMBL" id="VRYY01000221">
    <property type="protein sequence ID" value="MBG3877081.1"/>
    <property type="molecule type" value="Genomic_DNA"/>
</dbReference>
<evidence type="ECO:0000313" key="4">
    <source>
        <dbReference type="Proteomes" id="UP001194469"/>
    </source>
</evidence>
<dbReference type="InterPro" id="IPR041215">
    <property type="entry name" value="FlgO_dom"/>
</dbReference>
<evidence type="ECO:0000256" key="1">
    <source>
        <dbReference type="SAM" id="SignalP"/>
    </source>
</evidence>